<dbReference type="GO" id="GO:0044550">
    <property type="term" value="P:secondary metabolite biosynthetic process"/>
    <property type="evidence" value="ECO:0007669"/>
    <property type="project" value="TreeGrafter"/>
</dbReference>
<gene>
    <name evidence="2" type="ORF">KVP70_33860</name>
</gene>
<comment type="caution">
    <text evidence="2">The sequence shown here is derived from an EMBL/GenBank/DDBJ whole genome shotgun (WGS) entry which is preliminary data.</text>
</comment>
<evidence type="ECO:0000313" key="2">
    <source>
        <dbReference type="EMBL" id="MBV6325873.1"/>
    </source>
</evidence>
<organism evidence="2 3">
    <name type="scientific">Duganella violaceipulchra</name>
    <dbReference type="NCBI Taxonomy" id="2849652"/>
    <lineage>
        <taxon>Bacteria</taxon>
        <taxon>Pseudomonadati</taxon>
        <taxon>Pseudomonadota</taxon>
        <taxon>Betaproteobacteria</taxon>
        <taxon>Burkholderiales</taxon>
        <taxon>Oxalobacteraceae</taxon>
        <taxon>Telluria group</taxon>
        <taxon>Duganella</taxon>
    </lineage>
</organism>
<dbReference type="PANTHER" id="PTHR45527:SF1">
    <property type="entry name" value="FATTY ACID SYNTHASE"/>
    <property type="match status" value="1"/>
</dbReference>
<evidence type="ECO:0000313" key="3">
    <source>
        <dbReference type="Proteomes" id="UP001155901"/>
    </source>
</evidence>
<evidence type="ECO:0000259" key="1">
    <source>
        <dbReference type="Pfam" id="PF00668"/>
    </source>
</evidence>
<dbReference type="InterPro" id="IPR001242">
    <property type="entry name" value="Condensation_dom"/>
</dbReference>
<reference evidence="2" key="1">
    <citation type="submission" date="2021-07" db="EMBL/GenBank/DDBJ databases">
        <title>Characterization of violacein-producing bacteria and related species.</title>
        <authorList>
            <person name="Wilson H.S."/>
            <person name="De Leon M.E."/>
        </authorList>
    </citation>
    <scope>NUCLEOTIDE SEQUENCE</scope>
    <source>
        <strain evidence="2">HSC-15S17</strain>
    </source>
</reference>
<sequence length="84" mass="9200">MVLQAALSVWLARLGGTRDIVVATPVAGRDLAEVEPLIGFFLNTVLLRTPVAPDASFEQVLALSKEIALQALEHQQYPFEQLIE</sequence>
<proteinExistence type="predicted"/>
<dbReference type="Pfam" id="PF00668">
    <property type="entry name" value="Condensation"/>
    <property type="match status" value="1"/>
</dbReference>
<dbReference type="PANTHER" id="PTHR45527">
    <property type="entry name" value="NONRIBOSOMAL PEPTIDE SYNTHETASE"/>
    <property type="match status" value="1"/>
</dbReference>
<dbReference type="GO" id="GO:0003824">
    <property type="term" value="F:catalytic activity"/>
    <property type="evidence" value="ECO:0007669"/>
    <property type="project" value="InterPro"/>
</dbReference>
<name>A0AA41L4Y7_9BURK</name>
<protein>
    <recommendedName>
        <fullName evidence="1">Condensation domain-containing protein</fullName>
    </recommendedName>
</protein>
<dbReference type="GO" id="GO:0005829">
    <property type="term" value="C:cytosol"/>
    <property type="evidence" value="ECO:0007669"/>
    <property type="project" value="TreeGrafter"/>
</dbReference>
<feature type="domain" description="Condensation" evidence="1">
    <location>
        <begin position="1"/>
        <end position="83"/>
    </location>
</feature>
<dbReference type="GO" id="GO:0043041">
    <property type="term" value="P:amino acid activation for nonribosomal peptide biosynthetic process"/>
    <property type="evidence" value="ECO:0007669"/>
    <property type="project" value="TreeGrafter"/>
</dbReference>
<dbReference type="GO" id="GO:0031177">
    <property type="term" value="F:phosphopantetheine binding"/>
    <property type="evidence" value="ECO:0007669"/>
    <property type="project" value="TreeGrafter"/>
</dbReference>
<feature type="non-terminal residue" evidence="2">
    <location>
        <position position="1"/>
    </location>
</feature>
<dbReference type="Proteomes" id="UP001155901">
    <property type="component" value="Unassembled WGS sequence"/>
</dbReference>
<dbReference type="EMBL" id="JAHTGR010000235">
    <property type="protein sequence ID" value="MBV6325873.1"/>
    <property type="molecule type" value="Genomic_DNA"/>
</dbReference>
<dbReference type="RefSeq" id="WP_217946799.1">
    <property type="nucleotide sequence ID" value="NZ_JAHTGR010000235.1"/>
</dbReference>
<dbReference type="AlphaFoldDB" id="A0AA41L4Y7"/>
<feature type="non-terminal residue" evidence="2">
    <location>
        <position position="84"/>
    </location>
</feature>
<accession>A0AA41L4Y7</accession>